<dbReference type="InterPro" id="IPR001451">
    <property type="entry name" value="Hexapep"/>
</dbReference>
<name>A0A1J5PNF1_9ZZZZ</name>
<dbReference type="EMBL" id="MLJW01003028">
    <property type="protein sequence ID" value="OIQ73033.1"/>
    <property type="molecule type" value="Genomic_DNA"/>
</dbReference>
<organism evidence="1">
    <name type="scientific">mine drainage metagenome</name>
    <dbReference type="NCBI Taxonomy" id="410659"/>
    <lineage>
        <taxon>unclassified sequences</taxon>
        <taxon>metagenomes</taxon>
        <taxon>ecological metagenomes</taxon>
    </lineage>
</organism>
<reference evidence="1" key="1">
    <citation type="submission" date="2016-10" db="EMBL/GenBank/DDBJ databases">
        <title>Sequence of Gallionella enrichment culture.</title>
        <authorList>
            <person name="Poehlein A."/>
            <person name="Muehling M."/>
            <person name="Daniel R."/>
        </authorList>
    </citation>
    <scope>NUCLEOTIDE SEQUENCE</scope>
</reference>
<dbReference type="InterPro" id="IPR047324">
    <property type="entry name" value="LbH_gamma_CA-like"/>
</dbReference>
<evidence type="ECO:0000313" key="1">
    <source>
        <dbReference type="EMBL" id="OIQ73033.1"/>
    </source>
</evidence>
<dbReference type="InterPro" id="IPR050484">
    <property type="entry name" value="Transf_Hexapept/Carb_Anhydrase"/>
</dbReference>
<dbReference type="SUPFAM" id="SSF51161">
    <property type="entry name" value="Trimeric LpxA-like enzymes"/>
    <property type="match status" value="1"/>
</dbReference>
<dbReference type="Gene3D" id="2.160.10.10">
    <property type="entry name" value="Hexapeptide repeat proteins"/>
    <property type="match status" value="1"/>
</dbReference>
<dbReference type="InterPro" id="IPR011004">
    <property type="entry name" value="Trimer_LpxA-like_sf"/>
</dbReference>
<dbReference type="PANTHER" id="PTHR13061:SF56">
    <property type="entry name" value="PROTEIN YRDA"/>
    <property type="match status" value="1"/>
</dbReference>
<dbReference type="CDD" id="cd04645">
    <property type="entry name" value="LbH_gamma_CA_like"/>
    <property type="match status" value="1"/>
</dbReference>
<sequence length="104" mass="11235">MIGNLVTIGHRVILHGCTVGDECLIGMGAIVMDKVIIEPRVLLGAGSLVPEGRVLQSGYLYLGSPARRMRALTAQELAHFPYSAQHYIRLKNNYMAGSLGADQV</sequence>
<dbReference type="AlphaFoldDB" id="A0A1J5PNF1"/>
<comment type="caution">
    <text evidence="1">The sequence shown here is derived from an EMBL/GenBank/DDBJ whole genome shotgun (WGS) entry which is preliminary data.</text>
</comment>
<proteinExistence type="predicted"/>
<dbReference type="Pfam" id="PF00132">
    <property type="entry name" value="Hexapep"/>
    <property type="match status" value="1"/>
</dbReference>
<accession>A0A1J5PNF1</accession>
<protein>
    <submittedName>
        <fullName evidence="1">Carnitine operon protein CaiE</fullName>
    </submittedName>
</protein>
<dbReference type="PANTHER" id="PTHR13061">
    <property type="entry name" value="DYNACTIN SUBUNIT P25"/>
    <property type="match status" value="1"/>
</dbReference>
<gene>
    <name evidence="1" type="primary">caiE_9</name>
    <name evidence="1" type="ORF">GALL_453300</name>
</gene>